<dbReference type="AlphaFoldDB" id="A0A9W6R8T7"/>
<evidence type="ECO:0000259" key="1">
    <source>
        <dbReference type="Pfam" id="PF06742"/>
    </source>
</evidence>
<keyword evidence="3" id="KW-1185">Reference proteome</keyword>
<organism evidence="2 3">
    <name type="scientific">Amycolatopsis taiwanensis</name>
    <dbReference type="NCBI Taxonomy" id="342230"/>
    <lineage>
        <taxon>Bacteria</taxon>
        <taxon>Bacillati</taxon>
        <taxon>Actinomycetota</taxon>
        <taxon>Actinomycetes</taxon>
        <taxon>Pseudonocardiales</taxon>
        <taxon>Pseudonocardiaceae</taxon>
        <taxon>Amycolatopsis</taxon>
    </lineage>
</organism>
<dbReference type="EMBL" id="BSTI01000034">
    <property type="protein sequence ID" value="GLY71296.1"/>
    <property type="molecule type" value="Genomic_DNA"/>
</dbReference>
<evidence type="ECO:0000313" key="3">
    <source>
        <dbReference type="Proteomes" id="UP001165136"/>
    </source>
</evidence>
<dbReference type="RefSeq" id="WP_043842492.1">
    <property type="nucleotide sequence ID" value="NZ_BSTI01000034.1"/>
</dbReference>
<comment type="caution">
    <text evidence="2">The sequence shown here is derived from an EMBL/GenBank/DDBJ whole genome shotgun (WGS) entry which is preliminary data.</text>
</comment>
<dbReference type="InterPro" id="IPR010621">
    <property type="entry name" value="DUF1214"/>
</dbReference>
<evidence type="ECO:0000313" key="2">
    <source>
        <dbReference type="EMBL" id="GLY71296.1"/>
    </source>
</evidence>
<name>A0A9W6R8T7_9PSEU</name>
<dbReference type="Pfam" id="PF06742">
    <property type="entry name" value="DUF1214"/>
    <property type="match status" value="1"/>
</dbReference>
<feature type="domain" description="DUF1214" evidence="1">
    <location>
        <begin position="267"/>
        <end position="338"/>
    </location>
</feature>
<protein>
    <recommendedName>
        <fullName evidence="1">DUF1214 domain-containing protein</fullName>
    </recommendedName>
</protein>
<accession>A0A9W6R8T7</accession>
<gene>
    <name evidence="2" type="ORF">Atai01_79150</name>
</gene>
<dbReference type="Proteomes" id="UP001165136">
    <property type="component" value="Unassembled WGS sequence"/>
</dbReference>
<proteinExistence type="predicted"/>
<reference evidence="2" key="1">
    <citation type="submission" date="2023-03" db="EMBL/GenBank/DDBJ databases">
        <title>Amycolatopsis taiwanensis NBRC 103393.</title>
        <authorList>
            <person name="Ichikawa N."/>
            <person name="Sato H."/>
            <person name="Tonouchi N."/>
        </authorList>
    </citation>
    <scope>NUCLEOTIDE SEQUENCE</scope>
    <source>
        <strain evidence="2">NBRC 103393</strain>
    </source>
</reference>
<sequence length="355" mass="40392">MSTNELWNEFCDRLREAGNVLLSESAPRDARNQAEGVRYLTRLLRYASLNSIEYADPLHPYFTDALDPNMKCKIGADNPDNIYMRAAVSGKYRYRISGTRGTVPLLTFGSKANRYHIDGTMASTGELHCDDIPVEEDGRFSFIASKDKPASGAWLPLADDTTNITGRQSFQDRKSETPAEVRIELLDDPGAAEPLDPDRFARQLELTTQFVKGTASTFAGWTRMFMQRPNELPDWGQDFFQRAGGDPTIFYLHGYWKLADDEAWVIETDVPDCEYWNFVLQNWWMESLDHDRMNTYINNHTGELNDDGTLTIVVSAKNPGFGNWITTGFHQEGTALMRWVKAKDHPLPRCKVIKI</sequence>